<dbReference type="InterPro" id="IPR036390">
    <property type="entry name" value="WH_DNA-bd_sf"/>
</dbReference>
<reference evidence="1 2" key="1">
    <citation type="submission" date="2020-03" db="EMBL/GenBank/DDBJ databases">
        <title>Genomic Encyclopedia of Type Strains, Phase III (KMG-III): the genomes of soil and plant-associated and newly described type strains.</title>
        <authorList>
            <person name="Whitman W."/>
        </authorList>
    </citation>
    <scope>NUCLEOTIDE SEQUENCE [LARGE SCALE GENOMIC DNA]</scope>
    <source>
        <strain evidence="1 2">CECT 8804</strain>
    </source>
</reference>
<evidence type="ECO:0000313" key="1">
    <source>
        <dbReference type="EMBL" id="NIJ09409.1"/>
    </source>
</evidence>
<organism evidence="1 2">
    <name type="scientific">Sphingomonas vulcanisoli</name>
    <dbReference type="NCBI Taxonomy" id="1658060"/>
    <lineage>
        <taxon>Bacteria</taxon>
        <taxon>Pseudomonadati</taxon>
        <taxon>Pseudomonadota</taxon>
        <taxon>Alphaproteobacteria</taxon>
        <taxon>Sphingomonadales</taxon>
        <taxon>Sphingomonadaceae</taxon>
        <taxon>Sphingomonas</taxon>
    </lineage>
</organism>
<dbReference type="RefSeq" id="WP_167074996.1">
    <property type="nucleotide sequence ID" value="NZ_JAAOZC010000010.1"/>
</dbReference>
<sequence>MAKQDDEPELIPVSISLPIEIVERLVSEAQENGQARETERLTLAKHVISGRRRREKFLPGIRFGEASWDMILDLYVATIESRKVDASGLCLASGVAPTTAVRYVEMLVEDGYVGREPDELDGRRSFVTMKPALRAAIENWLDAEIAALKLTSMLVR</sequence>
<dbReference type="Proteomes" id="UP000727456">
    <property type="component" value="Unassembled WGS sequence"/>
</dbReference>
<dbReference type="EMBL" id="JAAOZC010000010">
    <property type="protein sequence ID" value="NIJ09409.1"/>
    <property type="molecule type" value="Genomic_DNA"/>
</dbReference>
<comment type="caution">
    <text evidence="1">The sequence shown here is derived from an EMBL/GenBank/DDBJ whole genome shotgun (WGS) entry which is preliminary data.</text>
</comment>
<keyword evidence="1" id="KW-0238">DNA-binding</keyword>
<dbReference type="Gene3D" id="1.10.10.10">
    <property type="entry name" value="Winged helix-like DNA-binding domain superfamily/Winged helix DNA-binding domain"/>
    <property type="match status" value="1"/>
</dbReference>
<protein>
    <submittedName>
        <fullName evidence="1">DNA-binding MarR family transcriptional regulator</fullName>
    </submittedName>
</protein>
<name>A0ABX0TYW9_9SPHN</name>
<proteinExistence type="predicted"/>
<dbReference type="GO" id="GO:0003677">
    <property type="term" value="F:DNA binding"/>
    <property type="evidence" value="ECO:0007669"/>
    <property type="project" value="UniProtKB-KW"/>
</dbReference>
<dbReference type="SUPFAM" id="SSF46785">
    <property type="entry name" value="Winged helix' DNA-binding domain"/>
    <property type="match status" value="1"/>
</dbReference>
<dbReference type="InterPro" id="IPR036388">
    <property type="entry name" value="WH-like_DNA-bd_sf"/>
</dbReference>
<accession>A0ABX0TYW9</accession>
<gene>
    <name evidence="1" type="ORF">FHS31_003041</name>
</gene>
<evidence type="ECO:0000313" key="2">
    <source>
        <dbReference type="Proteomes" id="UP000727456"/>
    </source>
</evidence>
<keyword evidence="2" id="KW-1185">Reference proteome</keyword>